<dbReference type="OrthoDB" id="5835829at2759"/>
<name>A0A9P3UN79_LYOSH</name>
<comment type="caution">
    <text evidence="1">The sequence shown here is derived from an EMBL/GenBank/DDBJ whole genome shotgun (WGS) entry which is preliminary data.</text>
</comment>
<protein>
    <submittedName>
        <fullName evidence="1">Uncharacterized protein</fullName>
    </submittedName>
</protein>
<gene>
    <name evidence="1" type="ORF">LshimejAT787_0602040</name>
</gene>
<dbReference type="AlphaFoldDB" id="A0A9P3UN79"/>
<dbReference type="Proteomes" id="UP001063166">
    <property type="component" value="Unassembled WGS sequence"/>
</dbReference>
<sequence>MTVPGFCKISLRDRQAVQERLLVPSTHSETETNLVETFRRLVTAYPAAYQTLAEEEPIACSTTGASFDPAPAPVAVISYYFLLPPLRATRALTGRSVRIIAFDPLGSAAFLRDWGLEFVDGPGDFGAKVDPEVARTGKSTLKVGNELYYHLDGSVIRVPGLPAMYDHEFFQRKWPTPILIRSGVESVLLPLVFAQTSLMRFSFAKDSDALLIASSDEYEKAPLDAVRACRSVGRRSLKFECQNLPGQRPKKIRPTFRLFQVSFGSMSWPTKPEYVEEAVEALLERKLPFTLSHASPVANIPEGLSEDVLDPSPFMIPMSHVAGWIASTFFPPLVLPFLENKTTKTTGPQGELVAILHQNSL</sequence>
<dbReference type="EMBL" id="BRPK01000006">
    <property type="protein sequence ID" value="GLB39042.1"/>
    <property type="molecule type" value="Genomic_DNA"/>
</dbReference>
<evidence type="ECO:0000313" key="2">
    <source>
        <dbReference type="Proteomes" id="UP001063166"/>
    </source>
</evidence>
<reference evidence="1" key="1">
    <citation type="submission" date="2022-07" db="EMBL/GenBank/DDBJ databases">
        <title>The genome of Lyophyllum shimeji provides insight into the initial evolution of ectomycorrhizal fungal genome.</title>
        <authorList>
            <person name="Kobayashi Y."/>
            <person name="Shibata T."/>
            <person name="Hirakawa H."/>
            <person name="Shigenobu S."/>
            <person name="Nishiyama T."/>
            <person name="Yamada A."/>
            <person name="Hasebe M."/>
            <person name="Kawaguchi M."/>
        </authorList>
    </citation>
    <scope>NUCLEOTIDE SEQUENCE</scope>
    <source>
        <strain evidence="1">AT787</strain>
    </source>
</reference>
<evidence type="ECO:0000313" key="1">
    <source>
        <dbReference type="EMBL" id="GLB39042.1"/>
    </source>
</evidence>
<organism evidence="1 2">
    <name type="scientific">Lyophyllum shimeji</name>
    <name type="common">Hon-shimeji</name>
    <name type="synonym">Tricholoma shimeji</name>
    <dbReference type="NCBI Taxonomy" id="47721"/>
    <lineage>
        <taxon>Eukaryota</taxon>
        <taxon>Fungi</taxon>
        <taxon>Dikarya</taxon>
        <taxon>Basidiomycota</taxon>
        <taxon>Agaricomycotina</taxon>
        <taxon>Agaricomycetes</taxon>
        <taxon>Agaricomycetidae</taxon>
        <taxon>Agaricales</taxon>
        <taxon>Tricholomatineae</taxon>
        <taxon>Lyophyllaceae</taxon>
        <taxon>Lyophyllum</taxon>
    </lineage>
</organism>
<proteinExistence type="predicted"/>
<accession>A0A9P3UN79</accession>
<keyword evidence="2" id="KW-1185">Reference proteome</keyword>
<dbReference type="SUPFAM" id="SSF53756">
    <property type="entry name" value="UDP-Glycosyltransferase/glycogen phosphorylase"/>
    <property type="match status" value="1"/>
</dbReference>